<dbReference type="RefSeq" id="WP_021633146.1">
    <property type="nucleotide sequence ID" value="NZ_JADMOW010000047.1"/>
</dbReference>
<dbReference type="EMBL" id="CYZT01000174">
    <property type="protein sequence ID" value="CUO80196.1"/>
    <property type="molecule type" value="Genomic_DNA"/>
</dbReference>
<dbReference type="Proteomes" id="UP000095746">
    <property type="component" value="Unassembled WGS sequence"/>
</dbReference>
<gene>
    <name evidence="3" type="ORF">ERS852411_02185</name>
</gene>
<dbReference type="AlphaFoldDB" id="A0A174I2P5"/>
<evidence type="ECO:0000313" key="4">
    <source>
        <dbReference type="Proteomes" id="UP000095746"/>
    </source>
</evidence>
<proteinExistence type="predicted"/>
<protein>
    <submittedName>
        <fullName evidence="3">DNA-binding transcriptional repressor PuuR</fullName>
    </submittedName>
</protein>
<organism evidence="3 4">
    <name type="scientific">Flavonifractor plautii</name>
    <name type="common">Fusobacterium plautii</name>
    <dbReference type="NCBI Taxonomy" id="292800"/>
    <lineage>
        <taxon>Bacteria</taxon>
        <taxon>Bacillati</taxon>
        <taxon>Bacillota</taxon>
        <taxon>Clostridia</taxon>
        <taxon>Eubacteriales</taxon>
        <taxon>Oscillospiraceae</taxon>
        <taxon>Flavonifractor</taxon>
    </lineage>
</organism>
<evidence type="ECO:0000259" key="2">
    <source>
        <dbReference type="PROSITE" id="PS50943"/>
    </source>
</evidence>
<accession>A0A174I2P5</accession>
<dbReference type="SMART" id="SM00530">
    <property type="entry name" value="HTH_XRE"/>
    <property type="match status" value="1"/>
</dbReference>
<dbReference type="PROSITE" id="PS50943">
    <property type="entry name" value="HTH_CROC1"/>
    <property type="match status" value="1"/>
</dbReference>
<evidence type="ECO:0000313" key="3">
    <source>
        <dbReference type="EMBL" id="CUO80196.1"/>
    </source>
</evidence>
<dbReference type="InterPro" id="IPR010982">
    <property type="entry name" value="Lambda_DNA-bd_dom_sf"/>
</dbReference>
<name>A0A174I2P5_FLAPL</name>
<keyword evidence="1 3" id="KW-0238">DNA-binding</keyword>
<dbReference type="SUPFAM" id="SSF47413">
    <property type="entry name" value="lambda repressor-like DNA-binding domains"/>
    <property type="match status" value="1"/>
</dbReference>
<feature type="domain" description="HTH cro/C1-type" evidence="2">
    <location>
        <begin position="8"/>
        <end position="62"/>
    </location>
</feature>
<dbReference type="InterPro" id="IPR001387">
    <property type="entry name" value="Cro/C1-type_HTH"/>
</dbReference>
<dbReference type="Pfam" id="PF01381">
    <property type="entry name" value="HTH_3"/>
    <property type="match status" value="1"/>
</dbReference>
<evidence type="ECO:0000256" key="1">
    <source>
        <dbReference type="ARBA" id="ARBA00023125"/>
    </source>
</evidence>
<dbReference type="Gene3D" id="1.10.260.40">
    <property type="entry name" value="lambda repressor-like DNA-binding domains"/>
    <property type="match status" value="1"/>
</dbReference>
<reference evidence="3 4" key="1">
    <citation type="submission" date="2015-09" db="EMBL/GenBank/DDBJ databases">
        <authorList>
            <consortium name="Pathogen Informatics"/>
        </authorList>
    </citation>
    <scope>NUCLEOTIDE SEQUENCE [LARGE SCALE GENOMIC DNA]</scope>
    <source>
        <strain evidence="3 4">2789STDY5608854</strain>
    </source>
</reference>
<dbReference type="GO" id="GO:0003677">
    <property type="term" value="F:DNA binding"/>
    <property type="evidence" value="ECO:0007669"/>
    <property type="project" value="UniProtKB-KW"/>
</dbReference>
<dbReference type="PANTHER" id="PTHR46558">
    <property type="entry name" value="TRACRIPTIONAL REGULATORY PROTEIN-RELATED-RELATED"/>
    <property type="match status" value="1"/>
</dbReference>
<sequence>MQEVAQRLKSLRESVGVSQAKLAALMGTTQASVNRYENGQSSPPLKILRWYADFFDVSLDYIFARTEQPEGKLYEHKPKVVEAITQDNKELRQFVDMCFDPASPVSEKLRETLTKLLEEQRK</sequence>
<dbReference type="CDD" id="cd00093">
    <property type="entry name" value="HTH_XRE"/>
    <property type="match status" value="1"/>
</dbReference>
<dbReference type="PANTHER" id="PTHR46558:SF11">
    <property type="entry name" value="HTH-TYPE TRANSCRIPTIONAL REGULATOR XRE"/>
    <property type="match status" value="1"/>
</dbReference>